<sequence length="44" mass="4847">MPLDNIEAVHEIAERHSFQSGLADLGELTLVRSGLEKDLETIAK</sequence>
<evidence type="ECO:0000313" key="1">
    <source>
        <dbReference type="EMBL" id="CAB4579055.1"/>
    </source>
</evidence>
<evidence type="ECO:0000313" key="2">
    <source>
        <dbReference type="EMBL" id="CAB5077888.1"/>
    </source>
</evidence>
<protein>
    <submittedName>
        <fullName evidence="2">Unannotated protein</fullName>
    </submittedName>
</protein>
<dbReference type="EMBL" id="CAFBRD010000070">
    <property type="protein sequence ID" value="CAB5077888.1"/>
    <property type="molecule type" value="Genomic_DNA"/>
</dbReference>
<proteinExistence type="predicted"/>
<organism evidence="2">
    <name type="scientific">freshwater metagenome</name>
    <dbReference type="NCBI Taxonomy" id="449393"/>
    <lineage>
        <taxon>unclassified sequences</taxon>
        <taxon>metagenomes</taxon>
        <taxon>ecological metagenomes</taxon>
    </lineage>
</organism>
<gene>
    <name evidence="1" type="ORF">UFOPK1762_00438</name>
    <name evidence="2" type="ORF">UFOPK4371_01219</name>
</gene>
<accession>A0A6J7VM18</accession>
<name>A0A6J7VM18_9ZZZZ</name>
<dbReference type="EMBL" id="CAEZTY010000010">
    <property type="protein sequence ID" value="CAB4579055.1"/>
    <property type="molecule type" value="Genomic_DNA"/>
</dbReference>
<reference evidence="2" key="1">
    <citation type="submission" date="2020-05" db="EMBL/GenBank/DDBJ databases">
        <authorList>
            <person name="Chiriac C."/>
            <person name="Salcher M."/>
            <person name="Ghai R."/>
            <person name="Kavagutti S V."/>
        </authorList>
    </citation>
    <scope>NUCLEOTIDE SEQUENCE</scope>
</reference>
<dbReference type="AlphaFoldDB" id="A0A6J7VM18"/>